<dbReference type="AlphaFoldDB" id="A0A7X0J9Y8"/>
<dbReference type="RefSeq" id="WP_184629214.1">
    <property type="nucleotide sequence ID" value="NZ_JACHCC010000018.1"/>
</dbReference>
<dbReference type="EMBL" id="JACHCC010000018">
    <property type="protein sequence ID" value="MBB6502972.1"/>
    <property type="molecule type" value="Genomic_DNA"/>
</dbReference>
<evidence type="ECO:0008006" key="3">
    <source>
        <dbReference type="Google" id="ProtNLM"/>
    </source>
</evidence>
<name>A0A7X0J9Y8_9SPHI</name>
<protein>
    <recommendedName>
        <fullName evidence="3">DUF2946 domain-containing protein</fullName>
    </recommendedName>
</protein>
<sequence length="119" mass="13355">MKNLIITYNILMKNSIRHSILSCFFLLCLITGQVIIYGHSHQDNTVSAFHHTQKPRPASTTQARCPVCDLAIHSVIAIEYASSPFILDSAVFYWQDILQHYKGIFLGHSDGLSPPLVQS</sequence>
<comment type="caution">
    <text evidence="1">The sequence shown here is derived from an EMBL/GenBank/DDBJ whole genome shotgun (WGS) entry which is preliminary data.</text>
</comment>
<gene>
    <name evidence="1" type="ORF">HDF25_005158</name>
</gene>
<dbReference type="Proteomes" id="UP000521017">
    <property type="component" value="Unassembled WGS sequence"/>
</dbReference>
<evidence type="ECO:0000313" key="2">
    <source>
        <dbReference type="Proteomes" id="UP000521017"/>
    </source>
</evidence>
<proteinExistence type="predicted"/>
<evidence type="ECO:0000313" key="1">
    <source>
        <dbReference type="EMBL" id="MBB6502972.1"/>
    </source>
</evidence>
<reference evidence="1 2" key="1">
    <citation type="submission" date="2020-08" db="EMBL/GenBank/DDBJ databases">
        <title>Genomic Encyclopedia of Type Strains, Phase IV (KMG-V): Genome sequencing to study the core and pangenomes of soil and plant-associated prokaryotes.</title>
        <authorList>
            <person name="Whitman W."/>
        </authorList>
    </citation>
    <scope>NUCLEOTIDE SEQUENCE [LARGE SCALE GENOMIC DNA]</scope>
    <source>
        <strain evidence="1 2">M2T3</strain>
    </source>
</reference>
<organism evidence="1 2">
    <name type="scientific">Pedobacter cryoconitis</name>
    <dbReference type="NCBI Taxonomy" id="188932"/>
    <lineage>
        <taxon>Bacteria</taxon>
        <taxon>Pseudomonadati</taxon>
        <taxon>Bacteroidota</taxon>
        <taxon>Sphingobacteriia</taxon>
        <taxon>Sphingobacteriales</taxon>
        <taxon>Sphingobacteriaceae</taxon>
        <taxon>Pedobacter</taxon>
    </lineage>
</organism>
<accession>A0A7X0J9Y8</accession>